<reference evidence="3" key="2">
    <citation type="submission" date="2025-09" db="UniProtKB">
        <authorList>
            <consortium name="Ensembl"/>
        </authorList>
    </citation>
    <scope>IDENTIFICATION</scope>
</reference>
<keyword evidence="4" id="KW-1185">Reference proteome</keyword>
<accession>A0A8D0GUN3</accession>
<evidence type="ECO:0000259" key="2">
    <source>
        <dbReference type="Pfam" id="PF01927"/>
    </source>
</evidence>
<dbReference type="PANTHER" id="PTHR47765:SF2">
    <property type="entry name" value="EXONUCLEASE MUT-7 HOMOLOG"/>
    <property type="match status" value="1"/>
</dbReference>
<evidence type="ECO:0000313" key="4">
    <source>
        <dbReference type="Proteomes" id="UP000694392"/>
    </source>
</evidence>
<dbReference type="GeneTree" id="ENSGT00950000186109"/>
<feature type="domain" description="Mut7-C RNAse" evidence="2">
    <location>
        <begin position="73"/>
        <end position="109"/>
    </location>
</feature>
<dbReference type="AlphaFoldDB" id="A0A8D0GUN3"/>
<dbReference type="Ensembl" id="ENSSPUT00000015079.1">
    <property type="protein sequence ID" value="ENSSPUP00000014137.1"/>
    <property type="gene ID" value="ENSSPUG00000010903.1"/>
</dbReference>
<proteinExistence type="predicted"/>
<organism evidence="3 4">
    <name type="scientific">Sphenodon punctatus</name>
    <name type="common">Tuatara</name>
    <name type="synonym">Hatteria punctata</name>
    <dbReference type="NCBI Taxonomy" id="8508"/>
    <lineage>
        <taxon>Eukaryota</taxon>
        <taxon>Metazoa</taxon>
        <taxon>Chordata</taxon>
        <taxon>Craniata</taxon>
        <taxon>Vertebrata</taxon>
        <taxon>Euteleostomi</taxon>
        <taxon>Lepidosauria</taxon>
        <taxon>Sphenodontia</taxon>
        <taxon>Sphenodontidae</taxon>
        <taxon>Sphenodon</taxon>
    </lineage>
</organism>
<feature type="region of interest" description="Disordered" evidence="1">
    <location>
        <begin position="1"/>
        <end position="42"/>
    </location>
</feature>
<feature type="compositionally biased region" description="Acidic residues" evidence="1">
    <location>
        <begin position="12"/>
        <end position="29"/>
    </location>
</feature>
<name>A0A8D0GUN3_SPHPU</name>
<dbReference type="Pfam" id="PF01927">
    <property type="entry name" value="Mut7-C"/>
    <property type="match status" value="1"/>
</dbReference>
<reference evidence="3" key="1">
    <citation type="submission" date="2025-08" db="UniProtKB">
        <authorList>
            <consortium name="Ensembl"/>
        </authorList>
    </citation>
    <scope>IDENTIFICATION</scope>
</reference>
<dbReference type="PANTHER" id="PTHR47765">
    <property type="entry name" value="3'-5' EXONUCLEASE DOMAIN-CONTAINING PROTEIN"/>
    <property type="match status" value="1"/>
</dbReference>
<dbReference type="Proteomes" id="UP000694392">
    <property type="component" value="Unplaced"/>
</dbReference>
<evidence type="ECO:0000256" key="1">
    <source>
        <dbReference type="SAM" id="MobiDB-lite"/>
    </source>
</evidence>
<evidence type="ECO:0000313" key="3">
    <source>
        <dbReference type="Ensembl" id="ENSSPUP00000014137.1"/>
    </source>
</evidence>
<dbReference type="InterPro" id="IPR002782">
    <property type="entry name" value="Mut7-C_RNAse_dom"/>
</dbReference>
<dbReference type="InterPro" id="IPR052408">
    <property type="entry name" value="Exonuclease_MUT-7-like"/>
</dbReference>
<sequence>MKQLMMLSGYLTEEDDPGSMENPSEEEGTSPEAGASESVSAQPVYSPNCQWLEESSLGLESLSLANGTSLQIGAVPPGVLNKADLAYFYCCTQCGKVFWEGSHFGRVVSQFRDVLGATKGSQSFYELS</sequence>
<protein>
    <recommendedName>
        <fullName evidence="2">Mut7-C RNAse domain-containing protein</fullName>
    </recommendedName>
</protein>